<dbReference type="AlphaFoldDB" id="A0A6N2KM23"/>
<reference evidence="1" key="1">
    <citation type="submission" date="2019-03" db="EMBL/GenBank/DDBJ databases">
        <authorList>
            <person name="Mank J."/>
            <person name="Almeida P."/>
        </authorList>
    </citation>
    <scope>NUCLEOTIDE SEQUENCE</scope>
    <source>
        <strain evidence="1">78183</strain>
    </source>
</reference>
<name>A0A6N2KM23_SALVM</name>
<sequence length="170" mass="19203">MGGDKLGGLERKERRRELCSDSHISAGHPHYCLASYRRDCNYLPPFEKPDHLKISGNPLKPVGVAGQFLHRPPLDFSDFLVSCISLYYLHDDLWSFHTVGSSLLLSIVFALVVTTYSPKGFQSEPPAIFASYHRWMKLKFGYVVLLSVINVLNGGDEELIVQQGDMYVEQ</sequence>
<protein>
    <submittedName>
        <fullName evidence="1">Uncharacterized protein</fullName>
    </submittedName>
</protein>
<proteinExistence type="predicted"/>
<gene>
    <name evidence="1" type="ORF">SVIM_LOCUS102131</name>
</gene>
<accession>A0A6N2KM23</accession>
<evidence type="ECO:0000313" key="1">
    <source>
        <dbReference type="EMBL" id="VFU29070.1"/>
    </source>
</evidence>
<organism evidence="1">
    <name type="scientific">Salix viminalis</name>
    <name type="common">Common osier</name>
    <name type="synonym">Basket willow</name>
    <dbReference type="NCBI Taxonomy" id="40686"/>
    <lineage>
        <taxon>Eukaryota</taxon>
        <taxon>Viridiplantae</taxon>
        <taxon>Streptophyta</taxon>
        <taxon>Embryophyta</taxon>
        <taxon>Tracheophyta</taxon>
        <taxon>Spermatophyta</taxon>
        <taxon>Magnoliopsida</taxon>
        <taxon>eudicotyledons</taxon>
        <taxon>Gunneridae</taxon>
        <taxon>Pentapetalae</taxon>
        <taxon>rosids</taxon>
        <taxon>fabids</taxon>
        <taxon>Malpighiales</taxon>
        <taxon>Salicaceae</taxon>
        <taxon>Saliceae</taxon>
        <taxon>Salix</taxon>
    </lineage>
</organism>
<dbReference type="EMBL" id="CAADRP010000491">
    <property type="protein sequence ID" value="VFU29070.1"/>
    <property type="molecule type" value="Genomic_DNA"/>
</dbReference>